<keyword evidence="3" id="KW-1185">Reference proteome</keyword>
<dbReference type="RefSeq" id="WP_197012027.1">
    <property type="nucleotide sequence ID" value="NZ_JADOUA010000001.1"/>
</dbReference>
<evidence type="ECO:0000313" key="2">
    <source>
        <dbReference type="EMBL" id="MBG6089418.1"/>
    </source>
</evidence>
<dbReference type="EMBL" id="JADOUA010000001">
    <property type="protein sequence ID" value="MBG6089418.1"/>
    <property type="molecule type" value="Genomic_DNA"/>
</dbReference>
<protein>
    <submittedName>
        <fullName evidence="2">Uncharacterized protein</fullName>
    </submittedName>
</protein>
<comment type="caution">
    <text evidence="2">The sequence shown here is derived from an EMBL/GenBank/DDBJ whole genome shotgun (WGS) entry which is preliminary data.</text>
</comment>
<dbReference type="AlphaFoldDB" id="A0A931GJ83"/>
<organism evidence="2 3">
    <name type="scientific">Actinomadura viridis</name>
    <dbReference type="NCBI Taxonomy" id="58110"/>
    <lineage>
        <taxon>Bacteria</taxon>
        <taxon>Bacillati</taxon>
        <taxon>Actinomycetota</taxon>
        <taxon>Actinomycetes</taxon>
        <taxon>Streptosporangiales</taxon>
        <taxon>Thermomonosporaceae</taxon>
        <taxon>Actinomadura</taxon>
    </lineage>
</organism>
<accession>A0A931GJ83</accession>
<proteinExistence type="predicted"/>
<reference evidence="2" key="1">
    <citation type="submission" date="2020-11" db="EMBL/GenBank/DDBJ databases">
        <title>Sequencing the genomes of 1000 actinobacteria strains.</title>
        <authorList>
            <person name="Klenk H.-P."/>
        </authorList>
    </citation>
    <scope>NUCLEOTIDE SEQUENCE</scope>
    <source>
        <strain evidence="2">DSM 43175</strain>
    </source>
</reference>
<gene>
    <name evidence="2" type="ORF">IW256_003531</name>
</gene>
<name>A0A931GJ83_9ACTN</name>
<dbReference type="Proteomes" id="UP000614047">
    <property type="component" value="Unassembled WGS sequence"/>
</dbReference>
<feature type="compositionally biased region" description="Low complexity" evidence="1">
    <location>
        <begin position="287"/>
        <end position="304"/>
    </location>
</feature>
<sequence length="375" mass="37313">MSSLIAMLPTIDQSILLHPDSPMLQVMVDATKGDIVSSGDEIEAGRTTTAESTTYLIGAIPSEQDVDFNGTAILHVRPQDGDLRPKNTLHGIQGVGSNPIPPGGVQGGTGVIGQGGLNRGTGVHAVAGGGGTGLHAQGGAGGVTSSITQHRAGPGLRSQGGTVDIDFLTEDDRSPQGPGVIASAGGSSQIPKPAETGNVGVFGQGADAVAHTRRVDSTSPPILLGPEYAGAGILGRGGINRGNNGDPDAPVVDLGGGAAGVVGISGGTPMPTPQQFRDMGVLGVSSTSSGVSGVSDSGPGVSGDSTEDRGGTFGSVKAPQLHLRPHDARSPSDVGGTPMPGDFLVTQTTNERGDKIASLYFCTSTSPGISWIKLA</sequence>
<evidence type="ECO:0000313" key="3">
    <source>
        <dbReference type="Proteomes" id="UP000614047"/>
    </source>
</evidence>
<evidence type="ECO:0000256" key="1">
    <source>
        <dbReference type="SAM" id="MobiDB-lite"/>
    </source>
</evidence>
<feature type="region of interest" description="Disordered" evidence="1">
    <location>
        <begin position="287"/>
        <end position="339"/>
    </location>
</feature>